<dbReference type="EMBL" id="JALJOV010001510">
    <property type="protein sequence ID" value="KAK9846927.1"/>
    <property type="molecule type" value="Genomic_DNA"/>
</dbReference>
<organism evidence="1 2">
    <name type="scientific">Apatococcus fuscideae</name>
    <dbReference type="NCBI Taxonomy" id="2026836"/>
    <lineage>
        <taxon>Eukaryota</taxon>
        <taxon>Viridiplantae</taxon>
        <taxon>Chlorophyta</taxon>
        <taxon>core chlorophytes</taxon>
        <taxon>Trebouxiophyceae</taxon>
        <taxon>Chlorellales</taxon>
        <taxon>Chlorellaceae</taxon>
        <taxon>Apatococcus</taxon>
    </lineage>
</organism>
<evidence type="ECO:0000313" key="1">
    <source>
        <dbReference type="EMBL" id="KAK9846927.1"/>
    </source>
</evidence>
<sequence>MADFSSLFANMPGVQIQRCQSGQVAIDSFGAIDLQHESLRLSNAGRHEEAKAKAQSSLETRLKIKGPKSLDVGVALQRLAEVEGDLGNHQEALELAKRAMMVREGLRGEQLDAAVSRDEAARNLEALGRMHEAGEFRKAGQLPPEQQLQTQLAFYRARIPSIN</sequence>
<protein>
    <submittedName>
        <fullName evidence="1">Uncharacterized protein</fullName>
    </submittedName>
</protein>
<reference evidence="1 2" key="1">
    <citation type="journal article" date="2024" name="Nat. Commun.">
        <title>Phylogenomics reveals the evolutionary origins of lichenization in chlorophyte algae.</title>
        <authorList>
            <person name="Puginier C."/>
            <person name="Libourel C."/>
            <person name="Otte J."/>
            <person name="Skaloud P."/>
            <person name="Haon M."/>
            <person name="Grisel S."/>
            <person name="Petersen M."/>
            <person name="Berrin J.G."/>
            <person name="Delaux P.M."/>
            <person name="Dal Grande F."/>
            <person name="Keller J."/>
        </authorList>
    </citation>
    <scope>NUCLEOTIDE SEQUENCE [LARGE SCALE GENOMIC DNA]</scope>
    <source>
        <strain evidence="1 2">SAG 2523</strain>
    </source>
</reference>
<gene>
    <name evidence="1" type="ORF">WJX84_000027</name>
</gene>
<name>A0AAW1SMG6_9CHLO</name>
<keyword evidence="2" id="KW-1185">Reference proteome</keyword>
<dbReference type="Pfam" id="PF13424">
    <property type="entry name" value="TPR_12"/>
    <property type="match status" value="1"/>
</dbReference>
<dbReference type="AlphaFoldDB" id="A0AAW1SMG6"/>
<dbReference type="InterPro" id="IPR011990">
    <property type="entry name" value="TPR-like_helical_dom_sf"/>
</dbReference>
<dbReference type="SUPFAM" id="SSF48452">
    <property type="entry name" value="TPR-like"/>
    <property type="match status" value="1"/>
</dbReference>
<accession>A0AAW1SMG6</accession>
<comment type="caution">
    <text evidence="1">The sequence shown here is derived from an EMBL/GenBank/DDBJ whole genome shotgun (WGS) entry which is preliminary data.</text>
</comment>
<dbReference type="Proteomes" id="UP001485043">
    <property type="component" value="Unassembled WGS sequence"/>
</dbReference>
<dbReference type="Gene3D" id="1.25.40.10">
    <property type="entry name" value="Tetratricopeptide repeat domain"/>
    <property type="match status" value="1"/>
</dbReference>
<proteinExistence type="predicted"/>
<evidence type="ECO:0000313" key="2">
    <source>
        <dbReference type="Proteomes" id="UP001485043"/>
    </source>
</evidence>